<keyword evidence="1" id="KW-0732">Signal</keyword>
<name>A0A1H9R0M9_9GAMM</name>
<evidence type="ECO:0000256" key="1">
    <source>
        <dbReference type="SAM" id="SignalP"/>
    </source>
</evidence>
<evidence type="ECO:0008006" key="6">
    <source>
        <dbReference type="Google" id="ProtNLM"/>
    </source>
</evidence>
<dbReference type="Proteomes" id="UP000186599">
    <property type="component" value="Unassembled WGS sequence"/>
</dbReference>
<feature type="chain" id="PRO_5010472990" description="Serine/threonine protein kinase" evidence="1">
    <location>
        <begin position="22"/>
        <end position="430"/>
    </location>
</feature>
<gene>
    <name evidence="3" type="ORF">SAMN04487855_0395</name>
    <name evidence="2" type="ORF">SAMN05216589_1231</name>
</gene>
<evidence type="ECO:0000313" key="2">
    <source>
        <dbReference type="EMBL" id="SER66065.1"/>
    </source>
</evidence>
<dbReference type="PANTHER" id="PTHR30035:SF1">
    <property type="entry name" value="AB HYDROLASE-1 DOMAIN-CONTAINING PROTEIN"/>
    <property type="match status" value="1"/>
</dbReference>
<dbReference type="GO" id="GO:0016020">
    <property type="term" value="C:membrane"/>
    <property type="evidence" value="ECO:0007669"/>
    <property type="project" value="InterPro"/>
</dbReference>
<dbReference type="AlphaFoldDB" id="A0A1H9R0M9"/>
<dbReference type="OrthoDB" id="7328659at2"/>
<accession>A0A1H9R0M9</accession>
<reference evidence="4 5" key="1">
    <citation type="submission" date="2016-10" db="EMBL/GenBank/DDBJ databases">
        <authorList>
            <person name="de Groot N.N."/>
        </authorList>
    </citation>
    <scope>NUCLEOTIDE SEQUENCE [LARGE SCALE GENOMIC DNA]</scope>
    <source>
        <strain evidence="3 4">CGMCC 1.9095</strain>
        <strain evidence="2 5">DSM 22558</strain>
    </source>
</reference>
<keyword evidence="4" id="KW-1185">Reference proteome</keyword>
<evidence type="ECO:0000313" key="5">
    <source>
        <dbReference type="Proteomes" id="UP000186904"/>
    </source>
</evidence>
<dbReference type="PANTHER" id="PTHR30035">
    <property type="entry name" value="LIPOPROTEIN VACJ-RELATED"/>
    <property type="match status" value="1"/>
</dbReference>
<dbReference type="Proteomes" id="UP000186904">
    <property type="component" value="Unassembled WGS sequence"/>
</dbReference>
<dbReference type="EMBL" id="FOUA01000001">
    <property type="protein sequence ID" value="SFL61905.1"/>
    <property type="molecule type" value="Genomic_DNA"/>
</dbReference>
<proteinExistence type="predicted"/>
<evidence type="ECO:0000313" key="3">
    <source>
        <dbReference type="EMBL" id="SFL61905.1"/>
    </source>
</evidence>
<dbReference type="Gene3D" id="3.40.50.1820">
    <property type="entry name" value="alpha/beta hydrolase"/>
    <property type="match status" value="1"/>
</dbReference>
<dbReference type="SUPFAM" id="SSF53474">
    <property type="entry name" value="alpha/beta-Hydrolases"/>
    <property type="match status" value="1"/>
</dbReference>
<sequence>MNRYLLFCLILFPLLGNLAQADDNFTYPVDNAFLATIAGTPSALAAPVPAEGDVRQTDLAVTVIPERYLPPVLSRYRQLHYRLAWQDKPAPLVFLIAGTGSGYSSPNLDYLKRVFWQAGMHVIVLSSPTNHDFIAAASRSGLPGLGLSDARDLHTAMSIAAEHARNKKGLEITEYRLAGFSLGALNAAFVAHLDEELQQFDFTRTLLLNPPVDLYASINRLDALARTQIDGVSSGNSFFEHIFEKLARHFESGITDIESSLFADIQRSDNALTDPELAMLIGAVFRFAAADLNFMADLITEGGLYSPPHEELRVSTSLTPYLRRALFCDFGCYLETQLWPVWSSNKKGKTMEDMAWETSLYSIEPFLRTNPDIAVLTNADDFILTEENYHFLADTFGERAFLYPRGGHGGNLRHRDVVLQMLKFMGGNAQ</sequence>
<evidence type="ECO:0000313" key="4">
    <source>
        <dbReference type="Proteomes" id="UP000186599"/>
    </source>
</evidence>
<organism evidence="2 5">
    <name type="scientific">Halopseudomonas bauzanensis</name>
    <dbReference type="NCBI Taxonomy" id="653930"/>
    <lineage>
        <taxon>Bacteria</taxon>
        <taxon>Pseudomonadati</taxon>
        <taxon>Pseudomonadota</taxon>
        <taxon>Gammaproteobacteria</taxon>
        <taxon>Pseudomonadales</taxon>
        <taxon>Pseudomonadaceae</taxon>
        <taxon>Halopseudomonas</taxon>
    </lineage>
</organism>
<dbReference type="EMBL" id="FOGN01000001">
    <property type="protein sequence ID" value="SER66065.1"/>
    <property type="molecule type" value="Genomic_DNA"/>
</dbReference>
<feature type="signal peptide" evidence="1">
    <location>
        <begin position="1"/>
        <end position="21"/>
    </location>
</feature>
<dbReference type="STRING" id="653930.SAMN05216589_1231"/>
<dbReference type="InterPro" id="IPR029058">
    <property type="entry name" value="AB_hydrolase_fold"/>
</dbReference>
<dbReference type="RefSeq" id="WP_074778380.1">
    <property type="nucleotide sequence ID" value="NZ_FOGN01000001.1"/>
</dbReference>
<protein>
    <recommendedName>
        <fullName evidence="6">Serine/threonine protein kinase</fullName>
    </recommendedName>
</protein>
<dbReference type="InterPro" id="IPR007428">
    <property type="entry name" value="MlaA"/>
</dbReference>